<feature type="signal peptide" evidence="1">
    <location>
        <begin position="1"/>
        <end position="20"/>
    </location>
</feature>
<name>A0A0B7BI26_9EUPU</name>
<evidence type="ECO:0000313" key="2">
    <source>
        <dbReference type="EMBL" id="CEK92532.1"/>
    </source>
</evidence>
<accession>A0A0B7BI26</accession>
<gene>
    <name evidence="2" type="primary">ORF188826</name>
</gene>
<sequence length="51" mass="5792">GVTLLFEAHCLLVMCLCGRTINLFLDEVDSLFPRCLHFYTSVFSEVSQHSV</sequence>
<evidence type="ECO:0000256" key="1">
    <source>
        <dbReference type="SAM" id="SignalP"/>
    </source>
</evidence>
<proteinExistence type="predicted"/>
<organism evidence="2">
    <name type="scientific">Arion vulgaris</name>
    <dbReference type="NCBI Taxonomy" id="1028688"/>
    <lineage>
        <taxon>Eukaryota</taxon>
        <taxon>Metazoa</taxon>
        <taxon>Spiralia</taxon>
        <taxon>Lophotrochozoa</taxon>
        <taxon>Mollusca</taxon>
        <taxon>Gastropoda</taxon>
        <taxon>Heterobranchia</taxon>
        <taxon>Euthyneura</taxon>
        <taxon>Panpulmonata</taxon>
        <taxon>Eupulmonata</taxon>
        <taxon>Stylommatophora</taxon>
        <taxon>Helicina</taxon>
        <taxon>Arionoidea</taxon>
        <taxon>Arionidae</taxon>
        <taxon>Arion</taxon>
    </lineage>
</organism>
<keyword evidence="1" id="KW-0732">Signal</keyword>
<protein>
    <submittedName>
        <fullName evidence="2">Uncharacterized protein</fullName>
    </submittedName>
</protein>
<feature type="non-terminal residue" evidence="2">
    <location>
        <position position="1"/>
    </location>
</feature>
<dbReference type="EMBL" id="HACG01045667">
    <property type="protein sequence ID" value="CEK92532.1"/>
    <property type="molecule type" value="Transcribed_RNA"/>
</dbReference>
<feature type="chain" id="PRO_5002113750" evidence="1">
    <location>
        <begin position="21"/>
        <end position="51"/>
    </location>
</feature>
<reference evidence="2" key="1">
    <citation type="submission" date="2014-12" db="EMBL/GenBank/DDBJ databases">
        <title>Insight into the proteome of Arion vulgaris.</title>
        <authorList>
            <person name="Aradska J."/>
            <person name="Bulat T."/>
            <person name="Smidak R."/>
            <person name="Sarate P."/>
            <person name="Gangsoo J."/>
            <person name="Sialana F."/>
            <person name="Bilban M."/>
            <person name="Lubec G."/>
        </authorList>
    </citation>
    <scope>NUCLEOTIDE SEQUENCE</scope>
    <source>
        <tissue evidence="2">Skin</tissue>
    </source>
</reference>
<dbReference type="AlphaFoldDB" id="A0A0B7BI26"/>